<dbReference type="SUPFAM" id="SSF54928">
    <property type="entry name" value="RNA-binding domain, RBD"/>
    <property type="match status" value="1"/>
</dbReference>
<dbReference type="InterPro" id="IPR012677">
    <property type="entry name" value="Nucleotide-bd_a/b_plait_sf"/>
</dbReference>
<reference evidence="3" key="1">
    <citation type="submission" date="2020-09" db="EMBL/GenBank/DDBJ databases">
        <title>Iningainema tapete sp. nov. (Scytonemataceae, Cyanobacteria) from greenhouses in central Florida (USA) produces two types of nodularin with biosynthetic potential for microcystin-LR and anabaenopeptins.</title>
        <authorList>
            <person name="Berthold D.E."/>
            <person name="Lefler F.W."/>
            <person name="Huang I.-S."/>
            <person name="Abdulla H."/>
            <person name="Zimba P.V."/>
            <person name="Laughinghouse H.D. IV."/>
        </authorList>
    </citation>
    <scope>NUCLEOTIDE SEQUENCE</scope>
    <source>
        <strain evidence="3">BLCCT55</strain>
    </source>
</reference>
<feature type="region of interest" description="Disordered" evidence="1">
    <location>
        <begin position="68"/>
        <end position="97"/>
    </location>
</feature>
<dbReference type="EMBL" id="JACXAE010000121">
    <property type="protein sequence ID" value="MBD2778139.1"/>
    <property type="molecule type" value="Genomic_DNA"/>
</dbReference>
<name>A0A8J7C9I4_9CYAN</name>
<comment type="caution">
    <text evidence="3">The sequence shown here is derived from an EMBL/GenBank/DDBJ whole genome shotgun (WGS) entry which is preliminary data.</text>
</comment>
<dbReference type="CDD" id="cd00590">
    <property type="entry name" value="RRM_SF"/>
    <property type="match status" value="1"/>
</dbReference>
<evidence type="ECO:0000313" key="4">
    <source>
        <dbReference type="Proteomes" id="UP000629098"/>
    </source>
</evidence>
<gene>
    <name evidence="3" type="ORF">ICL16_40400</name>
</gene>
<dbReference type="GO" id="GO:0003723">
    <property type="term" value="F:RNA binding"/>
    <property type="evidence" value="ECO:0007669"/>
    <property type="project" value="InterPro"/>
</dbReference>
<organism evidence="3 4">
    <name type="scientific">Iningainema tapete BLCC-T55</name>
    <dbReference type="NCBI Taxonomy" id="2748662"/>
    <lineage>
        <taxon>Bacteria</taxon>
        <taxon>Bacillati</taxon>
        <taxon>Cyanobacteriota</taxon>
        <taxon>Cyanophyceae</taxon>
        <taxon>Nostocales</taxon>
        <taxon>Scytonemataceae</taxon>
        <taxon>Iningainema tapete</taxon>
    </lineage>
</organism>
<evidence type="ECO:0000259" key="2">
    <source>
        <dbReference type="PROSITE" id="PS50102"/>
    </source>
</evidence>
<feature type="compositionally biased region" description="Basic and acidic residues" evidence="1">
    <location>
        <begin position="80"/>
        <end position="95"/>
    </location>
</feature>
<feature type="domain" description="RRM" evidence="2">
    <location>
        <begin position="1"/>
        <end position="73"/>
    </location>
</feature>
<keyword evidence="4" id="KW-1185">Reference proteome</keyword>
<dbReference type="InterPro" id="IPR035979">
    <property type="entry name" value="RBD_domain_sf"/>
</dbReference>
<protein>
    <submittedName>
        <fullName evidence="3">RNA-binding protein</fullName>
    </submittedName>
</protein>
<dbReference type="Proteomes" id="UP000629098">
    <property type="component" value="Unassembled WGS sequence"/>
</dbReference>
<proteinExistence type="predicted"/>
<dbReference type="SMART" id="SM00360">
    <property type="entry name" value="RRM"/>
    <property type="match status" value="1"/>
</dbReference>
<dbReference type="Gene3D" id="3.30.70.330">
    <property type="match status" value="1"/>
</dbReference>
<dbReference type="Pfam" id="PF00076">
    <property type="entry name" value="RRM_1"/>
    <property type="match status" value="1"/>
</dbReference>
<evidence type="ECO:0000313" key="3">
    <source>
        <dbReference type="EMBL" id="MBD2778139.1"/>
    </source>
</evidence>
<dbReference type="RefSeq" id="WP_190837475.1">
    <property type="nucleotide sequence ID" value="NZ_CAWPPI010000121.1"/>
</dbReference>
<sequence length="114" mass="12463">MTIFVTNLASQVTEADLINLFEKHGKIRKISIDEITTVEMEGENAEAQEDSAIQALNGVELFGQILLLSRPTGPGPENPKQPEKPEKPKPKKLEEPLLLPVLPSGIILNSTNPI</sequence>
<dbReference type="PROSITE" id="PS50102">
    <property type="entry name" value="RRM"/>
    <property type="match status" value="1"/>
</dbReference>
<dbReference type="AlphaFoldDB" id="A0A8J7C9I4"/>
<accession>A0A8J7C9I4</accession>
<evidence type="ECO:0000256" key="1">
    <source>
        <dbReference type="SAM" id="MobiDB-lite"/>
    </source>
</evidence>
<dbReference type="InterPro" id="IPR000504">
    <property type="entry name" value="RRM_dom"/>
</dbReference>